<protein>
    <submittedName>
        <fullName evidence="4">Carbohydrate binding family 9 domain-containing protein</fullName>
    </submittedName>
</protein>
<dbReference type="Pfam" id="PF06452">
    <property type="entry name" value="CBM9_1"/>
    <property type="match status" value="1"/>
</dbReference>
<evidence type="ECO:0000313" key="4">
    <source>
        <dbReference type="EMBL" id="MCF2947345.1"/>
    </source>
</evidence>
<organism evidence="4 5">
    <name type="scientific">Paraglaciecola algarum</name>
    <dbReference type="NCBI Taxonomy" id="3050085"/>
    <lineage>
        <taxon>Bacteria</taxon>
        <taxon>Pseudomonadati</taxon>
        <taxon>Pseudomonadota</taxon>
        <taxon>Gammaproteobacteria</taxon>
        <taxon>Alteromonadales</taxon>
        <taxon>Alteromonadaceae</taxon>
        <taxon>Paraglaciecola</taxon>
    </lineage>
</organism>
<dbReference type="SUPFAM" id="SSF49344">
    <property type="entry name" value="CBD9-like"/>
    <property type="match status" value="1"/>
</dbReference>
<dbReference type="Gene3D" id="2.60.40.1190">
    <property type="match status" value="1"/>
</dbReference>
<evidence type="ECO:0000313" key="5">
    <source>
        <dbReference type="Proteomes" id="UP001521137"/>
    </source>
</evidence>
<reference evidence="4 5" key="1">
    <citation type="submission" date="2022-01" db="EMBL/GenBank/DDBJ databases">
        <title>Paraglaciecola sp. G1-23.</title>
        <authorList>
            <person name="Jin M.S."/>
            <person name="Han D.M."/>
            <person name="Kim H.M."/>
            <person name="Jeon C.O."/>
        </authorList>
    </citation>
    <scope>NUCLEOTIDE SEQUENCE [LARGE SCALE GENOMIC DNA]</scope>
    <source>
        <strain evidence="4 5">G1-23</strain>
    </source>
</reference>
<feature type="domain" description="Carbohydrate-binding" evidence="2">
    <location>
        <begin position="38"/>
        <end position="189"/>
    </location>
</feature>
<dbReference type="InterPro" id="IPR010502">
    <property type="entry name" value="Carb-bd_dom_fam9"/>
</dbReference>
<gene>
    <name evidence="4" type="ORF">L0668_04440</name>
</gene>
<proteinExistence type="predicted"/>
<dbReference type="Proteomes" id="UP001521137">
    <property type="component" value="Unassembled WGS sequence"/>
</dbReference>
<evidence type="ECO:0000256" key="1">
    <source>
        <dbReference type="SAM" id="SignalP"/>
    </source>
</evidence>
<name>A0ABS9D350_9ALTE</name>
<keyword evidence="1" id="KW-0732">Signal</keyword>
<feature type="signal peptide" evidence="1">
    <location>
        <begin position="1"/>
        <end position="20"/>
    </location>
</feature>
<dbReference type="EMBL" id="JAKGAS010000002">
    <property type="protein sequence ID" value="MCF2947345.1"/>
    <property type="molecule type" value="Genomic_DNA"/>
</dbReference>
<sequence>MLRIFIFFWVNFIFCSAVFAQSSWPMNVPNSTKGIVLDGDLNEVQWQQAKKFELKYVTSPFENTEPPVVTIVRMFEDGKTLFVSFEAKDPDISQLRTFYRDRDKVWSHDLVGLKLDPFNDSRIAYEFFVNPFGVQADAVENEMTGNESDNWDAVWRSAAKILDDGYQVEIAIPLQIMNFEESKNVKTWGAEFVRFYPRQDRLRISNIPKDRNNSCTLCQLGEISGFKNSKQGKSLTFVPTLVLGKGRNRDIYDTGDWENGNNQEVGLDVKWGITPEVSLQATLNPDFSQVESDVAQLSINNTFALYFDEKRPFFLENSNYFTSNFDLVHTRNMNAPDYGVKVTGRVDQHTFGLFVANDENTSFIVPGNLGSSIAQLDQESINVAARYRHDLSDKLSLGWTSTLRDADSYHNYVNGLDVKYQISDKDVFAAQLLSSDTQYPIELYKEFCDNQCSDRNDLNETALRLQKEGSFSDKAYRLAYYHEERDWFTEAIYESVGEGFRRDLGFGTRVDRNRMILGGGYNWYSDHSWWQRVRVSGDWDISHNDANEILEKEAEIYLSIHGNYQSYFELGQLQRESVGLRHDPSLLSVQNNTTLFTENQSSMYFESRPVSYLYFSLSASYGDQIDFDNNRLGKQLALSPIVTLDVGSHLQLSLRHTYKKLDIQTDNLFTANLTDIRITYQFDQRQFLRFILIGADIQRNQDLYINYDVDKEYKSLGTQLLYSYKLNPLTKFFVGYSDSAEQYELIQRLTKNEQSVFMKFSYAWMN</sequence>
<accession>A0ABS9D350</accession>
<dbReference type="CDD" id="cd09618">
    <property type="entry name" value="CBM9_like_2"/>
    <property type="match status" value="1"/>
</dbReference>
<keyword evidence="5" id="KW-1185">Reference proteome</keyword>
<feature type="chain" id="PRO_5045719529" evidence="1">
    <location>
        <begin position="21"/>
        <end position="766"/>
    </location>
</feature>
<dbReference type="RefSeq" id="WP_235310875.1">
    <property type="nucleotide sequence ID" value="NZ_JAKGAS010000002.1"/>
</dbReference>
<evidence type="ECO:0000259" key="3">
    <source>
        <dbReference type="Pfam" id="PF19313"/>
    </source>
</evidence>
<evidence type="ECO:0000259" key="2">
    <source>
        <dbReference type="Pfam" id="PF06452"/>
    </source>
</evidence>
<feature type="domain" description="DUF5916" evidence="3">
    <location>
        <begin position="259"/>
        <end position="323"/>
    </location>
</feature>
<dbReference type="InterPro" id="IPR045670">
    <property type="entry name" value="DUF5916"/>
</dbReference>
<comment type="caution">
    <text evidence="4">The sequence shown here is derived from an EMBL/GenBank/DDBJ whole genome shotgun (WGS) entry which is preliminary data.</text>
</comment>
<dbReference type="Pfam" id="PF19313">
    <property type="entry name" value="DUF5916"/>
    <property type="match status" value="1"/>
</dbReference>